<dbReference type="GO" id="GO:0043165">
    <property type="term" value="P:Gram-negative-bacterium-type cell outer membrane assembly"/>
    <property type="evidence" value="ECO:0007669"/>
    <property type="project" value="InterPro"/>
</dbReference>
<evidence type="ECO:0000313" key="3">
    <source>
        <dbReference type="Proteomes" id="UP000225972"/>
    </source>
</evidence>
<gene>
    <name evidence="2" type="ORF">TRP8649_00988</name>
</gene>
<dbReference type="Gene3D" id="3.30.160.150">
    <property type="entry name" value="Lipoprotein like domain"/>
    <property type="match status" value="1"/>
</dbReference>
<dbReference type="Proteomes" id="UP000225972">
    <property type="component" value="Unassembled WGS sequence"/>
</dbReference>
<dbReference type="Pfam" id="PF04390">
    <property type="entry name" value="LptE"/>
    <property type="match status" value="1"/>
</dbReference>
<organism evidence="2 3">
    <name type="scientific">Pelagimonas phthalicica</name>
    <dbReference type="NCBI Taxonomy" id="1037362"/>
    <lineage>
        <taxon>Bacteria</taxon>
        <taxon>Pseudomonadati</taxon>
        <taxon>Pseudomonadota</taxon>
        <taxon>Alphaproteobacteria</taxon>
        <taxon>Rhodobacterales</taxon>
        <taxon>Roseobacteraceae</taxon>
        <taxon>Pelagimonas</taxon>
    </lineage>
</organism>
<dbReference type="InterPro" id="IPR007485">
    <property type="entry name" value="LPS_assembly_LptE"/>
</dbReference>
<name>A0A238J845_9RHOB</name>
<keyword evidence="1" id="KW-0732">Signal</keyword>
<dbReference type="OrthoDB" id="7629596at2"/>
<dbReference type="GO" id="GO:0019867">
    <property type="term" value="C:outer membrane"/>
    <property type="evidence" value="ECO:0007669"/>
    <property type="project" value="InterPro"/>
</dbReference>
<evidence type="ECO:0000313" key="2">
    <source>
        <dbReference type="EMBL" id="SMX26890.1"/>
    </source>
</evidence>
<protein>
    <recommendedName>
        <fullName evidence="4">LPS-assembly lipoprotein</fullName>
    </recommendedName>
</protein>
<dbReference type="RefSeq" id="WP_099243046.1">
    <property type="nucleotide sequence ID" value="NZ_FXXP01000001.1"/>
</dbReference>
<dbReference type="AlphaFoldDB" id="A0A238J845"/>
<dbReference type="EMBL" id="FXXP01000001">
    <property type="protein sequence ID" value="SMX26890.1"/>
    <property type="molecule type" value="Genomic_DNA"/>
</dbReference>
<keyword evidence="3" id="KW-1185">Reference proteome</keyword>
<feature type="signal peptide" evidence="1">
    <location>
        <begin position="1"/>
        <end position="22"/>
    </location>
</feature>
<reference evidence="3" key="1">
    <citation type="submission" date="2017-05" db="EMBL/GenBank/DDBJ databases">
        <authorList>
            <person name="Rodrigo-Torres L."/>
            <person name="Arahal R. D."/>
            <person name="Lucena T."/>
        </authorList>
    </citation>
    <scope>NUCLEOTIDE SEQUENCE [LARGE SCALE GENOMIC DNA]</scope>
    <source>
        <strain evidence="3">CECT 8649</strain>
    </source>
</reference>
<evidence type="ECO:0008006" key="4">
    <source>
        <dbReference type="Google" id="ProtNLM"/>
    </source>
</evidence>
<evidence type="ECO:0000256" key="1">
    <source>
        <dbReference type="SAM" id="SignalP"/>
    </source>
</evidence>
<sequence length="162" mass="17592">MWLSKRRTVLAGLAALTLTACGFTPVYGPQGSGGPLQGSIKLNAPETRDSYQFNRRFEERMGHAVNPLYDLKVELKTSELGQGATSSGNTTRFRVNGHASYSLSQDKAVLLTGKTSAFTGYSNTGSTVATMAAQRDAYERLMIILTDQVIDDLILQADDLPR</sequence>
<feature type="chain" id="PRO_5012014457" description="LPS-assembly lipoprotein" evidence="1">
    <location>
        <begin position="23"/>
        <end position="162"/>
    </location>
</feature>
<accession>A0A238J845</accession>
<proteinExistence type="predicted"/>
<dbReference type="PROSITE" id="PS51257">
    <property type="entry name" value="PROKAR_LIPOPROTEIN"/>
    <property type="match status" value="1"/>
</dbReference>